<dbReference type="SMART" id="SM00647">
    <property type="entry name" value="IBR"/>
    <property type="match status" value="2"/>
</dbReference>
<evidence type="ECO:0000259" key="11">
    <source>
        <dbReference type="PROSITE" id="PS50089"/>
    </source>
</evidence>
<dbReference type="GO" id="GO:0008270">
    <property type="term" value="F:zinc ion binding"/>
    <property type="evidence" value="ECO:0007669"/>
    <property type="project" value="UniProtKB-KW"/>
</dbReference>
<dbReference type="PANTHER" id="PTHR11685">
    <property type="entry name" value="RBR FAMILY RING FINGER AND IBR DOMAIN-CONTAINING"/>
    <property type="match status" value="1"/>
</dbReference>
<keyword evidence="7" id="KW-0833">Ubl conjugation pathway</keyword>
<evidence type="ECO:0000259" key="12">
    <source>
        <dbReference type="PROSITE" id="PS51873"/>
    </source>
</evidence>
<feature type="region of interest" description="Disordered" evidence="10">
    <location>
        <begin position="1"/>
        <end position="117"/>
    </location>
</feature>
<evidence type="ECO:0000256" key="6">
    <source>
        <dbReference type="ARBA" id="ARBA00022771"/>
    </source>
</evidence>
<evidence type="ECO:0000313" key="13">
    <source>
        <dbReference type="EMBL" id="KAH3681019.1"/>
    </source>
</evidence>
<evidence type="ECO:0000256" key="3">
    <source>
        <dbReference type="ARBA" id="ARBA00022679"/>
    </source>
</evidence>
<keyword evidence="6 9" id="KW-0863">Zinc-finger</keyword>
<evidence type="ECO:0000256" key="10">
    <source>
        <dbReference type="SAM" id="MobiDB-lite"/>
    </source>
</evidence>
<comment type="caution">
    <text evidence="13">The sequence shown here is derived from an EMBL/GenBank/DDBJ whole genome shotgun (WGS) entry which is preliminary data.</text>
</comment>
<dbReference type="SUPFAM" id="SSF57850">
    <property type="entry name" value="RING/U-box"/>
    <property type="match status" value="3"/>
</dbReference>
<feature type="domain" description="RING-type" evidence="11">
    <location>
        <begin position="217"/>
        <end position="261"/>
    </location>
</feature>
<dbReference type="Pfam" id="PF01485">
    <property type="entry name" value="IBR"/>
    <property type="match status" value="1"/>
</dbReference>
<dbReference type="InterPro" id="IPR013083">
    <property type="entry name" value="Znf_RING/FYVE/PHD"/>
</dbReference>
<reference evidence="13" key="2">
    <citation type="submission" date="2021-01" db="EMBL/GenBank/DDBJ databases">
        <authorList>
            <person name="Schikora-Tamarit M.A."/>
        </authorList>
    </citation>
    <scope>NUCLEOTIDE SEQUENCE</scope>
    <source>
        <strain evidence="13">CBS2887</strain>
    </source>
</reference>
<dbReference type="InterPro" id="IPR048962">
    <property type="entry name" value="ARIH1-like_UBL"/>
</dbReference>
<dbReference type="PROSITE" id="PS51873">
    <property type="entry name" value="TRIAD"/>
    <property type="match status" value="1"/>
</dbReference>
<dbReference type="OrthoDB" id="10009520at2759"/>
<organism evidence="13 14">
    <name type="scientific">Wickerhamomyces pijperi</name>
    <name type="common">Yeast</name>
    <name type="synonym">Pichia pijperi</name>
    <dbReference type="NCBI Taxonomy" id="599730"/>
    <lineage>
        <taxon>Eukaryota</taxon>
        <taxon>Fungi</taxon>
        <taxon>Dikarya</taxon>
        <taxon>Ascomycota</taxon>
        <taxon>Saccharomycotina</taxon>
        <taxon>Saccharomycetes</taxon>
        <taxon>Phaffomycetales</taxon>
        <taxon>Wickerhamomycetaceae</taxon>
        <taxon>Wickerhamomyces</taxon>
    </lineage>
</organism>
<dbReference type="Gene3D" id="3.30.40.10">
    <property type="entry name" value="Zinc/RING finger domain, C3HC4 (zinc finger)"/>
    <property type="match status" value="1"/>
</dbReference>
<dbReference type="InterPro" id="IPR001841">
    <property type="entry name" value="Znf_RING"/>
</dbReference>
<dbReference type="AlphaFoldDB" id="A0A9P8TJE8"/>
<proteinExistence type="predicted"/>
<dbReference type="FunFam" id="1.20.120.1750:FF:000002">
    <property type="entry name" value="RBR-type E3 ubiquitin transferase"/>
    <property type="match status" value="1"/>
</dbReference>
<dbReference type="Pfam" id="PF21235">
    <property type="entry name" value="UBA_ARI1"/>
    <property type="match status" value="1"/>
</dbReference>
<evidence type="ECO:0000256" key="5">
    <source>
        <dbReference type="ARBA" id="ARBA00022737"/>
    </source>
</evidence>
<evidence type="ECO:0000256" key="7">
    <source>
        <dbReference type="ARBA" id="ARBA00022786"/>
    </source>
</evidence>
<dbReference type="EC" id="2.3.2.31" evidence="2"/>
<gene>
    <name evidence="13" type="ORF">WICPIJ_008027</name>
</gene>
<evidence type="ECO:0000256" key="9">
    <source>
        <dbReference type="PROSITE-ProRule" id="PRU00175"/>
    </source>
</evidence>
<keyword evidence="8" id="KW-0862">Zinc</keyword>
<accession>A0A9P8TJE8</accession>
<evidence type="ECO:0000256" key="4">
    <source>
        <dbReference type="ARBA" id="ARBA00022723"/>
    </source>
</evidence>
<dbReference type="PROSITE" id="PS00518">
    <property type="entry name" value="ZF_RING_1"/>
    <property type="match status" value="2"/>
</dbReference>
<keyword evidence="3" id="KW-0808">Transferase</keyword>
<comment type="catalytic activity">
    <reaction evidence="1">
        <text>[E2 ubiquitin-conjugating enzyme]-S-ubiquitinyl-L-cysteine + [acceptor protein]-L-lysine = [E2 ubiquitin-conjugating enzyme]-L-cysteine + [acceptor protein]-N(6)-ubiquitinyl-L-lysine.</text>
        <dbReference type="EC" id="2.3.2.31"/>
    </reaction>
</comment>
<dbReference type="Proteomes" id="UP000774326">
    <property type="component" value="Unassembled WGS sequence"/>
</dbReference>
<dbReference type="InterPro" id="IPR017907">
    <property type="entry name" value="Znf_RING_CS"/>
</dbReference>
<feature type="compositionally biased region" description="Basic and acidic residues" evidence="10">
    <location>
        <begin position="7"/>
        <end position="25"/>
    </location>
</feature>
<keyword evidence="4" id="KW-0479">Metal-binding</keyword>
<feature type="domain" description="RING-type" evidence="12">
    <location>
        <begin position="213"/>
        <end position="425"/>
    </location>
</feature>
<dbReference type="PROSITE" id="PS50089">
    <property type="entry name" value="ZF_RING_2"/>
    <property type="match status" value="1"/>
</dbReference>
<dbReference type="Gene3D" id="1.20.120.1750">
    <property type="match status" value="1"/>
</dbReference>
<dbReference type="SMART" id="SM00184">
    <property type="entry name" value="RING"/>
    <property type="match status" value="2"/>
</dbReference>
<dbReference type="GO" id="GO:0016567">
    <property type="term" value="P:protein ubiquitination"/>
    <property type="evidence" value="ECO:0007669"/>
    <property type="project" value="InterPro"/>
</dbReference>
<dbReference type="CDD" id="cd20356">
    <property type="entry name" value="Rcat_RBR_HHARI-like"/>
    <property type="match status" value="1"/>
</dbReference>
<evidence type="ECO:0000256" key="8">
    <source>
        <dbReference type="ARBA" id="ARBA00022833"/>
    </source>
</evidence>
<keyword evidence="14" id="KW-1185">Reference proteome</keyword>
<dbReference type="GO" id="GO:0061630">
    <property type="term" value="F:ubiquitin protein ligase activity"/>
    <property type="evidence" value="ECO:0007669"/>
    <property type="project" value="UniProtKB-EC"/>
</dbReference>
<feature type="compositionally biased region" description="Acidic residues" evidence="10">
    <location>
        <begin position="26"/>
        <end position="61"/>
    </location>
</feature>
<dbReference type="InterPro" id="IPR002867">
    <property type="entry name" value="IBR_dom"/>
</dbReference>
<evidence type="ECO:0000256" key="1">
    <source>
        <dbReference type="ARBA" id="ARBA00001798"/>
    </source>
</evidence>
<evidence type="ECO:0000256" key="2">
    <source>
        <dbReference type="ARBA" id="ARBA00012251"/>
    </source>
</evidence>
<reference evidence="13" key="1">
    <citation type="journal article" date="2021" name="Open Biol.">
        <title>Shared evolutionary footprints suggest mitochondrial oxidative damage underlies multiple complex I losses in fungi.</title>
        <authorList>
            <person name="Schikora-Tamarit M.A."/>
            <person name="Marcet-Houben M."/>
            <person name="Nosek J."/>
            <person name="Gabaldon T."/>
        </authorList>
    </citation>
    <scope>NUCLEOTIDE SEQUENCE</scope>
    <source>
        <strain evidence="13">CBS2887</strain>
    </source>
</reference>
<dbReference type="InterPro" id="IPR031127">
    <property type="entry name" value="E3_UB_ligase_RBR"/>
</dbReference>
<dbReference type="Pfam" id="PF22191">
    <property type="entry name" value="IBR_1"/>
    <property type="match status" value="1"/>
</dbReference>
<keyword evidence="5" id="KW-0677">Repeat</keyword>
<dbReference type="EMBL" id="JAEUBG010004634">
    <property type="protein sequence ID" value="KAH3681019.1"/>
    <property type="molecule type" value="Genomic_DNA"/>
</dbReference>
<dbReference type="InterPro" id="IPR044066">
    <property type="entry name" value="TRIAD_supradom"/>
</dbReference>
<evidence type="ECO:0000313" key="14">
    <source>
        <dbReference type="Proteomes" id="UP000774326"/>
    </source>
</evidence>
<protein>
    <recommendedName>
        <fullName evidence="2">RBR-type E3 ubiquitin transferase</fullName>
        <ecNumber evidence="2">2.3.2.31</ecNumber>
    </recommendedName>
</protein>
<name>A0A9P8TJE8_WICPI</name>
<sequence length="599" mass="68162">MPPDSVSNEKLESYDSDGSEVHIDSVEEEEEEEDFGSFEYSEEEEFPIDEEEGEELEDYDDIISNSESQFGDDFDIEPSTNGTTFTSGSSPNNGHATTDSIGNSRRGDEYSYGLTQGQFREESTSLVNSTPMKFKTYTTMDLIDKMHKQCRKLSEILVISQDNVINLLQFFSWNSERLMEDYVTDPMKVRKDAGLLEDSHDLTGVCTTYPKTNPFSCFICCDDKLTTYKLACNHEYCTDCYGRYVEDRLSEGRVIKCPDCDLTLQTRDIDNICGEGSSLKLLESSMKEYVERLRAFKWCPAPDCKGIVEVLNMSEVKDLVNEGKIPFVRCGSEGHQFCVSCLFENHSPAPCQITKNWITKCKDDSETVKWILTNTQTCPRCETSIEKNGGCNHMTCKKCRHEFCWICLGDWKLHGSSYYNCTRTGTKDQIITNENKKTIASTKESLKRYLHFYNLFSVHEVSTKLDMARCSVVQSTVRDLQVVSGISWIEAQFIADSAKVLLSGRQCLKWSYPLAFYCDSTPLLNIFENVQAELAMAVESLSKMFEIEDPAEIVEKKKEFIDDCGVVLLRQNAVLSCMKELLESKTLPDEAFILKKSVR</sequence>
<feature type="compositionally biased region" description="Low complexity" evidence="10">
    <location>
        <begin position="78"/>
        <end position="94"/>
    </location>
</feature>